<dbReference type="CDD" id="cd05402">
    <property type="entry name" value="NT_PAP_TUTase"/>
    <property type="match status" value="1"/>
</dbReference>
<name>S8C665_9LAMI</name>
<comment type="cofactor">
    <cofactor evidence="2">
        <name>Mg(2+)</name>
        <dbReference type="ChEBI" id="CHEBI:18420"/>
    </cofactor>
</comment>
<evidence type="ECO:0000259" key="13">
    <source>
        <dbReference type="Pfam" id="PF22600"/>
    </source>
</evidence>
<evidence type="ECO:0000256" key="7">
    <source>
        <dbReference type="ARBA" id="ARBA00022679"/>
    </source>
</evidence>
<dbReference type="PANTHER" id="PTHR12271:SF40">
    <property type="entry name" value="POLY(A) RNA POLYMERASE GLD2"/>
    <property type="match status" value="1"/>
</dbReference>
<dbReference type="GO" id="GO:0050265">
    <property type="term" value="F:RNA uridylyltransferase activity"/>
    <property type="evidence" value="ECO:0007669"/>
    <property type="project" value="UniProtKB-EC"/>
</dbReference>
<protein>
    <recommendedName>
        <fullName evidence="5">RNA uridylyltransferase</fullName>
        <ecNumber evidence="5">2.7.7.52</ecNumber>
    </recommendedName>
</protein>
<evidence type="ECO:0000256" key="9">
    <source>
        <dbReference type="ARBA" id="ARBA00022842"/>
    </source>
</evidence>
<keyword evidence="9" id="KW-0460">Magnesium</keyword>
<comment type="subcellular location">
    <subcellularLocation>
        <location evidence="3">Cytoplasm</location>
    </subcellularLocation>
</comment>
<evidence type="ECO:0000256" key="2">
    <source>
        <dbReference type="ARBA" id="ARBA00001946"/>
    </source>
</evidence>
<dbReference type="SUPFAM" id="SSF81631">
    <property type="entry name" value="PAP/OAS1 substrate-binding domain"/>
    <property type="match status" value="1"/>
</dbReference>
<evidence type="ECO:0000256" key="5">
    <source>
        <dbReference type="ARBA" id="ARBA00012472"/>
    </source>
</evidence>
<dbReference type="InterPro" id="IPR054708">
    <property type="entry name" value="MTPAP-like_central"/>
</dbReference>
<dbReference type="GO" id="GO:0000956">
    <property type="term" value="P:nuclear-transcribed mRNA catabolic process"/>
    <property type="evidence" value="ECO:0007669"/>
    <property type="project" value="UniProtKB-ARBA"/>
</dbReference>
<evidence type="ECO:0000313" key="14">
    <source>
        <dbReference type="EMBL" id="EPS59851.1"/>
    </source>
</evidence>
<feature type="compositionally biased region" description="Basic and acidic residues" evidence="11">
    <location>
        <begin position="100"/>
        <end position="110"/>
    </location>
</feature>
<dbReference type="Pfam" id="PF03828">
    <property type="entry name" value="PAP_assoc"/>
    <property type="match status" value="1"/>
</dbReference>
<dbReference type="Gene3D" id="3.30.460.10">
    <property type="entry name" value="Beta Polymerase, domain 2"/>
    <property type="match status" value="1"/>
</dbReference>
<feature type="region of interest" description="Disordered" evidence="11">
    <location>
        <begin position="1"/>
        <end position="43"/>
    </location>
</feature>
<evidence type="ECO:0000256" key="1">
    <source>
        <dbReference type="ARBA" id="ARBA00001936"/>
    </source>
</evidence>
<dbReference type="GO" id="GO:0031123">
    <property type="term" value="P:RNA 3'-end processing"/>
    <property type="evidence" value="ECO:0007669"/>
    <property type="project" value="TreeGrafter"/>
</dbReference>
<evidence type="ECO:0000256" key="6">
    <source>
        <dbReference type="ARBA" id="ARBA00022490"/>
    </source>
</evidence>
<dbReference type="OrthoDB" id="407432at2759"/>
<evidence type="ECO:0000256" key="10">
    <source>
        <dbReference type="ARBA" id="ARBA00049105"/>
    </source>
</evidence>
<evidence type="ECO:0000259" key="12">
    <source>
        <dbReference type="Pfam" id="PF03828"/>
    </source>
</evidence>
<sequence length="675" mass="75988">MNGGGEEVSFPNGGDFLLQLLRNPPGSKPSRSEQGPSLELAEDPAVAAMGPSVGTFQRPHPATFLSNGSDFGRRHRTQSSSPFNFPNQYFHQSPNVADSSHNDRLGDASRKGNARFGASLEMDKNLVFGSLNRNAVENGSGFVPNRNFHGRNEHGKSVTNENPLNWMSKKSADFIEDIGSSSVYSSDRKQEKVVGTVNRTKHGINSSYREIWQPPVGFREPDHLRPFSGHKTGPIGRSSNYSRIDSPGRSAETRVEYVGTVFTVDNDGGPLKNGDQAELTGDNGMVGVLEDMNDRVVKFLDHEDDTSGGVGETKKHLRDKDYRSDQRGHWIMGQRMRHFKSQNICRSDINAHNAHFTALFDSLIPSEEEKSKQKELLATLESLVVKEWPDARLHLYGSCANSFGFPKSDIDVCLVMKLENEDKAEVLLKLAEILKAENLQNVQALTRARVPIVKLMDPVTGIACDICINNILAVENTKLLRDYARIDVRLRQLAFVVKYWAKKREVNETYQGTLSSYAYVLMCIHFLQQRNPPILPCLQEMRSTYIASAENVECSYFDRVDLLREVGSPNRESLAELVWGFFHYWAYCHDYANAVISVRTGATLSKRVKDWTRRVGNDRHLICIEDPFEVSHDLGRVVDKFSIRVIREEFERAAEIMQNDPRPGVTLFEAYKNPS</sequence>
<dbReference type="FunFam" id="1.10.1410.10:FF:000018">
    <property type="entry name" value="Terminal uridylyltransferase cid1"/>
    <property type="match status" value="1"/>
</dbReference>
<dbReference type="Proteomes" id="UP000015453">
    <property type="component" value="Unassembled WGS sequence"/>
</dbReference>
<evidence type="ECO:0000256" key="4">
    <source>
        <dbReference type="ARBA" id="ARBA00008593"/>
    </source>
</evidence>
<keyword evidence="7" id="KW-0808">Transferase</keyword>
<dbReference type="InterPro" id="IPR002058">
    <property type="entry name" value="PAP_assoc"/>
</dbReference>
<feature type="compositionally biased region" description="Polar residues" evidence="11">
    <location>
        <begin position="78"/>
        <end position="99"/>
    </location>
</feature>
<evidence type="ECO:0000256" key="8">
    <source>
        <dbReference type="ARBA" id="ARBA00022723"/>
    </source>
</evidence>
<feature type="region of interest" description="Disordered" evidence="11">
    <location>
        <begin position="66"/>
        <end position="110"/>
    </location>
</feature>
<feature type="region of interest" description="Disordered" evidence="11">
    <location>
        <begin position="223"/>
        <end position="248"/>
    </location>
</feature>
<evidence type="ECO:0000313" key="15">
    <source>
        <dbReference type="Proteomes" id="UP000015453"/>
    </source>
</evidence>
<feature type="region of interest" description="Disordered" evidence="11">
    <location>
        <begin position="141"/>
        <end position="164"/>
    </location>
</feature>
<evidence type="ECO:0000256" key="11">
    <source>
        <dbReference type="SAM" id="MobiDB-lite"/>
    </source>
</evidence>
<dbReference type="InterPro" id="IPR043519">
    <property type="entry name" value="NT_sf"/>
</dbReference>
<comment type="cofactor">
    <cofactor evidence="1">
        <name>Mn(2+)</name>
        <dbReference type="ChEBI" id="CHEBI:29035"/>
    </cofactor>
</comment>
<accession>S8C665</accession>
<dbReference type="GO" id="GO:0005737">
    <property type="term" value="C:cytoplasm"/>
    <property type="evidence" value="ECO:0007669"/>
    <property type="project" value="UniProtKB-SubCell"/>
</dbReference>
<comment type="caution">
    <text evidence="14">The sequence shown here is derived from an EMBL/GenBank/DDBJ whole genome shotgun (WGS) entry which is preliminary data.</text>
</comment>
<dbReference type="AlphaFoldDB" id="S8C665"/>
<dbReference type="EMBL" id="AUSU01008027">
    <property type="protein sequence ID" value="EPS59851.1"/>
    <property type="molecule type" value="Genomic_DNA"/>
</dbReference>
<dbReference type="PANTHER" id="PTHR12271">
    <property type="entry name" value="POLY A POLYMERASE CID PAP -RELATED"/>
    <property type="match status" value="1"/>
</dbReference>
<dbReference type="GO" id="GO:0046872">
    <property type="term" value="F:metal ion binding"/>
    <property type="evidence" value="ECO:0007669"/>
    <property type="project" value="UniProtKB-KW"/>
</dbReference>
<feature type="domain" description="Poly(A) RNA polymerase mitochondrial-like central palm" evidence="13">
    <location>
        <begin position="355"/>
        <end position="484"/>
    </location>
</feature>
<feature type="domain" description="PAP-associated" evidence="12">
    <location>
        <begin position="573"/>
        <end position="632"/>
    </location>
</feature>
<dbReference type="SUPFAM" id="SSF81301">
    <property type="entry name" value="Nucleotidyltransferase"/>
    <property type="match status" value="1"/>
</dbReference>
<dbReference type="GO" id="GO:0010628">
    <property type="term" value="P:positive regulation of gene expression"/>
    <property type="evidence" value="ECO:0007669"/>
    <property type="project" value="UniProtKB-ARBA"/>
</dbReference>
<dbReference type="FunFam" id="3.30.460.10:FF:000067">
    <property type="entry name" value="Terminal uridylyltransferase cid1"/>
    <property type="match status" value="1"/>
</dbReference>
<comment type="similarity">
    <text evidence="4">Belongs to the DNA polymerase type-B-like family.</text>
</comment>
<dbReference type="GO" id="GO:0061157">
    <property type="term" value="P:mRNA destabilization"/>
    <property type="evidence" value="ECO:0007669"/>
    <property type="project" value="UniProtKB-ARBA"/>
</dbReference>
<proteinExistence type="inferred from homology"/>
<reference evidence="14 15" key="1">
    <citation type="journal article" date="2013" name="BMC Genomics">
        <title>The miniature genome of a carnivorous plant Genlisea aurea contains a low number of genes and short non-coding sequences.</title>
        <authorList>
            <person name="Leushkin E.V."/>
            <person name="Sutormin R.A."/>
            <person name="Nabieva E.R."/>
            <person name="Penin A.A."/>
            <person name="Kondrashov A.S."/>
            <person name="Logacheva M.D."/>
        </authorList>
    </citation>
    <scope>NUCLEOTIDE SEQUENCE [LARGE SCALE GENOMIC DNA]</scope>
</reference>
<dbReference type="Pfam" id="PF22600">
    <property type="entry name" value="MTPAP-like_central"/>
    <property type="match status" value="1"/>
</dbReference>
<comment type="catalytic activity">
    <reaction evidence="10">
        <text>RNA(n) + UTP = RNA(n)-3'-uridine ribonucleotide + diphosphate</text>
        <dbReference type="Rhea" id="RHEA:14785"/>
        <dbReference type="Rhea" id="RHEA-COMP:14527"/>
        <dbReference type="Rhea" id="RHEA-COMP:17348"/>
        <dbReference type="ChEBI" id="CHEBI:33019"/>
        <dbReference type="ChEBI" id="CHEBI:46398"/>
        <dbReference type="ChEBI" id="CHEBI:140395"/>
        <dbReference type="ChEBI" id="CHEBI:173116"/>
        <dbReference type="EC" id="2.7.7.52"/>
    </reaction>
</comment>
<keyword evidence="15" id="KW-1185">Reference proteome</keyword>
<organism evidence="14 15">
    <name type="scientific">Genlisea aurea</name>
    <dbReference type="NCBI Taxonomy" id="192259"/>
    <lineage>
        <taxon>Eukaryota</taxon>
        <taxon>Viridiplantae</taxon>
        <taxon>Streptophyta</taxon>
        <taxon>Embryophyta</taxon>
        <taxon>Tracheophyta</taxon>
        <taxon>Spermatophyta</taxon>
        <taxon>Magnoliopsida</taxon>
        <taxon>eudicotyledons</taxon>
        <taxon>Gunneridae</taxon>
        <taxon>Pentapetalae</taxon>
        <taxon>asterids</taxon>
        <taxon>lamiids</taxon>
        <taxon>Lamiales</taxon>
        <taxon>Lentibulariaceae</taxon>
        <taxon>Genlisea</taxon>
    </lineage>
</organism>
<gene>
    <name evidence="14" type="ORF">M569_14951</name>
</gene>
<dbReference type="EC" id="2.7.7.52" evidence="5"/>
<evidence type="ECO:0000256" key="3">
    <source>
        <dbReference type="ARBA" id="ARBA00004496"/>
    </source>
</evidence>
<dbReference type="Gene3D" id="1.10.1410.10">
    <property type="match status" value="1"/>
</dbReference>
<keyword evidence="6" id="KW-0963">Cytoplasm</keyword>
<keyword evidence="8" id="KW-0479">Metal-binding</keyword>